<dbReference type="SUPFAM" id="SSF51556">
    <property type="entry name" value="Metallo-dependent hydrolases"/>
    <property type="match status" value="1"/>
</dbReference>
<dbReference type="PANTHER" id="PTHR32027">
    <property type="entry name" value="CYTOSINE DEAMINASE"/>
    <property type="match status" value="1"/>
</dbReference>
<proteinExistence type="predicted"/>
<sequence>MSKIVIASTLGAATACLATRLLWPKMSLRFRLSVMSRLFKKFTLSNVRIPVALLEKSYAVDEEGLVTCAVEISDNKVMSVKETWAENTSIECGGAILISAFCDAHTHLIKTQVVPRNRNDTGSVNGALAAELEDQPRWKEVGDVKRRMEFAVSCAYHHGTRALRTHLDGTASEDAQVASAVWLAFDETRDKWAQRGVQLQGVANLYLPLYLQNEISIPFCDEAARHKGVVLGAYCGNVSSTPHAETVKAMKACLEAARTHGQMDCDWHIDETNDPECRGMRAAAEAIGHARKVGYTGRVVLGHCCALALVDDASDVIKELAKLSDIFIVSNPTTNLGLQDRRGTGPPFGLAIDTCTPRTPAWRGMTLLQELRDAGIPVAAASDNVRDHWHPYGDYDMLTVWGLAQAICHLDTANSEGEWADLVSVVPAKAMGLDHYTLIGSDADLVLFPSARRASELFARPQIDRIVLRRGIPQVSILPQFSVLDDLVLLKNKKPTPGRPVQRGAATQKFAS</sequence>
<name>A0A7S3JVW0_9STRA</name>
<organism evidence="2">
    <name type="scientific">Aureoumbra lagunensis</name>
    <dbReference type="NCBI Taxonomy" id="44058"/>
    <lineage>
        <taxon>Eukaryota</taxon>
        <taxon>Sar</taxon>
        <taxon>Stramenopiles</taxon>
        <taxon>Ochrophyta</taxon>
        <taxon>Pelagophyceae</taxon>
        <taxon>Pelagomonadales</taxon>
        <taxon>Aureoumbra</taxon>
    </lineage>
</organism>
<reference evidence="2" key="1">
    <citation type="submission" date="2021-01" db="EMBL/GenBank/DDBJ databases">
        <authorList>
            <person name="Corre E."/>
            <person name="Pelletier E."/>
            <person name="Niang G."/>
            <person name="Scheremetjew M."/>
            <person name="Finn R."/>
            <person name="Kale V."/>
            <person name="Holt S."/>
            <person name="Cochrane G."/>
            <person name="Meng A."/>
            <person name="Brown T."/>
            <person name="Cohen L."/>
        </authorList>
    </citation>
    <scope>NUCLEOTIDE SEQUENCE</scope>
    <source>
        <strain evidence="2">CCMP1510</strain>
    </source>
</reference>
<dbReference type="PANTHER" id="PTHR32027:SF0">
    <property type="entry name" value="CYTOSINE DEAMINASE"/>
    <property type="match status" value="1"/>
</dbReference>
<dbReference type="GO" id="GO:0006209">
    <property type="term" value="P:cytosine catabolic process"/>
    <property type="evidence" value="ECO:0007669"/>
    <property type="project" value="TreeGrafter"/>
</dbReference>
<gene>
    <name evidence="2" type="ORF">ALAG00032_LOCUS5959</name>
</gene>
<dbReference type="EMBL" id="HBIJ01008419">
    <property type="protein sequence ID" value="CAE0365217.1"/>
    <property type="molecule type" value="Transcribed_RNA"/>
</dbReference>
<dbReference type="Pfam" id="PF07969">
    <property type="entry name" value="Amidohydro_3"/>
    <property type="match status" value="1"/>
</dbReference>
<dbReference type="InterPro" id="IPR032466">
    <property type="entry name" value="Metal_Hydrolase"/>
</dbReference>
<dbReference type="InterPro" id="IPR013108">
    <property type="entry name" value="Amidohydro_3"/>
</dbReference>
<dbReference type="InterPro" id="IPR052349">
    <property type="entry name" value="Metallo-hydrolase_Enzymes"/>
</dbReference>
<protein>
    <recommendedName>
        <fullName evidence="1">Amidohydrolase 3 domain-containing protein</fullName>
    </recommendedName>
</protein>
<dbReference type="Gene3D" id="2.30.40.10">
    <property type="entry name" value="Urease, subunit C, domain 1"/>
    <property type="match status" value="1"/>
</dbReference>
<dbReference type="AlphaFoldDB" id="A0A7S3JVW0"/>
<dbReference type="GO" id="GO:0035888">
    <property type="term" value="F:isoguanine deaminase activity"/>
    <property type="evidence" value="ECO:0007669"/>
    <property type="project" value="TreeGrafter"/>
</dbReference>
<dbReference type="Gene3D" id="3.20.20.140">
    <property type="entry name" value="Metal-dependent hydrolases"/>
    <property type="match status" value="1"/>
</dbReference>
<evidence type="ECO:0000313" key="2">
    <source>
        <dbReference type="EMBL" id="CAE0365217.1"/>
    </source>
</evidence>
<dbReference type="PROSITE" id="PS51257">
    <property type="entry name" value="PROKAR_LIPOPROTEIN"/>
    <property type="match status" value="1"/>
</dbReference>
<dbReference type="GO" id="GO:0004131">
    <property type="term" value="F:cytosine deaminase activity"/>
    <property type="evidence" value="ECO:0007669"/>
    <property type="project" value="TreeGrafter"/>
</dbReference>
<evidence type="ECO:0000259" key="1">
    <source>
        <dbReference type="Pfam" id="PF07969"/>
    </source>
</evidence>
<dbReference type="InterPro" id="IPR011059">
    <property type="entry name" value="Metal-dep_hydrolase_composite"/>
</dbReference>
<feature type="domain" description="Amidohydrolase 3" evidence="1">
    <location>
        <begin position="240"/>
        <end position="455"/>
    </location>
</feature>
<accession>A0A7S3JVW0</accession>